<feature type="compositionally biased region" description="Low complexity" evidence="1">
    <location>
        <begin position="385"/>
        <end position="395"/>
    </location>
</feature>
<feature type="domain" description="PH" evidence="2">
    <location>
        <begin position="955"/>
        <end position="1060"/>
    </location>
</feature>
<feature type="region of interest" description="Disordered" evidence="1">
    <location>
        <begin position="1080"/>
        <end position="1107"/>
    </location>
</feature>
<dbReference type="PROSITE" id="PS50003">
    <property type="entry name" value="PH_DOMAIN"/>
    <property type="match status" value="1"/>
</dbReference>
<feature type="compositionally biased region" description="Low complexity" evidence="1">
    <location>
        <begin position="622"/>
        <end position="638"/>
    </location>
</feature>
<sequence>MILLQWELCNGAGELTLYPFQPRTHPPVSTEQPMEGSSGPPDQPKKSGLLHSVRLPRKPSLPSLFMSSSSFLQSYLPPDLPSSSRVVSDPVMSSKDTRDVNDVPIFTLPAPSSLLLDDDPFALLTPPSPSSPRTRSLLDMGCPPISESVKPSTVELSPRVHVPQASSARPKSSHGHVRPAHTRPAFTPRPSLPSLRTLVQMNVVVPRKVRKGTVGAHLPHEPWDLDLSVESCPPSRSRSLIAPSEDKPAGLPLENEAKGSGRDSSNVFSEPSALNGGSTVTSVDNVTSGTRAPNEVVPSRSLSMHDADVESLPSLSYTTSGPPSSALSRASSLQSSTWSDPALNENVHSNNNNNDGLDQKDSVGPDSTEPTDGEDDLLSYHSDFDYYYTQSLSDSSDSEQDSPERTPSVDGTPSPRGSVYQESHFEPGTSADTMRSGLGERAPRTYHPSIPHDKHEWHGQRGTLDKRTSAGDRRGLEQEMYGQVSRRSSSRAGRDQGGRGVDTSGTRHYTRGPSLGSTSDFSLSSANEDNNTVYHSIDGVSNGPSRTHSPLQSRIPRTGGGSDDDVPLAQRMPTALKAQKSIRQQLHDERHQRKLDRTRSTNAPPPVPTLKPMEANVVPGPRSVASGRKRSASSAAPPRTGPLWPEASTSHPSPIPPEDLSRKLMQLQTSSSGSAEQDLPTSFSRKAKLARSTTTSPTRGRHTECTAHTPQLTVRGTEASSQNRSLKTAPPFHRPDRRHAESPNQPSETMSAQSLGRSMTVGARHIPDDIHGRVSVEGKAHSVRNGGDTRAGHEPVVRSGRISEDKRRPPGSLSRPSVDREGNTSNQRVAQRLPLPAPPPASTSTSPLQPPKVSVIQQRIFIGDMQRFNTVEITSNTTAGDVVKLMASQGILDKSGSWMLFELAQDYGMERPVRAYELLLDVSASWDKDKLLNAFVIKPTPMARLLSPSAIPSCSPTHRGWVEWESKRGKWSKRWMELREHGLWLSKRDTGKDETFLCSMSNFDAYYVTRRHKSPKPFVFAIKSTDHLSLFENAADYLHVFSCNQRDGEKWMEAILVARSYVLHQEKHVLCTRPVETLSQAQPLSRTRTRKQSVSSRPAQPLISVPPPFSVSPTANVVFEPGSLLAKRKGDLQT</sequence>
<feature type="compositionally biased region" description="Polar residues" evidence="1">
    <location>
        <begin position="1080"/>
        <end position="1098"/>
    </location>
</feature>
<dbReference type="Pfam" id="PF00169">
    <property type="entry name" value="PH"/>
    <property type="match status" value="1"/>
</dbReference>
<evidence type="ECO:0000313" key="3">
    <source>
        <dbReference type="EMBL" id="KIK26757.1"/>
    </source>
</evidence>
<gene>
    <name evidence="3" type="ORF">PISMIDRAFT_246355</name>
</gene>
<dbReference type="OrthoDB" id="43122at2759"/>
<feature type="compositionally biased region" description="Polar residues" evidence="1">
    <location>
        <begin position="706"/>
        <end position="726"/>
    </location>
</feature>
<feature type="compositionally biased region" description="Polar residues" evidence="1">
    <location>
        <begin position="542"/>
        <end position="552"/>
    </location>
</feature>
<evidence type="ECO:0000313" key="4">
    <source>
        <dbReference type="Proteomes" id="UP000054018"/>
    </source>
</evidence>
<dbReference type="PANTHER" id="PTHR38700">
    <property type="entry name" value="YALI0E22418P"/>
    <property type="match status" value="1"/>
</dbReference>
<dbReference type="AlphaFoldDB" id="A0A0C9ZWZ5"/>
<proteinExistence type="predicted"/>
<feature type="compositionally biased region" description="Basic and acidic residues" evidence="1">
    <location>
        <begin position="765"/>
        <end position="780"/>
    </location>
</feature>
<reference evidence="4" key="2">
    <citation type="submission" date="2015-01" db="EMBL/GenBank/DDBJ databases">
        <title>Evolutionary Origins and Diversification of the Mycorrhizal Mutualists.</title>
        <authorList>
            <consortium name="DOE Joint Genome Institute"/>
            <consortium name="Mycorrhizal Genomics Consortium"/>
            <person name="Kohler A."/>
            <person name="Kuo A."/>
            <person name="Nagy L.G."/>
            <person name="Floudas D."/>
            <person name="Copeland A."/>
            <person name="Barry K.W."/>
            <person name="Cichocki N."/>
            <person name="Veneault-Fourrey C."/>
            <person name="LaButti K."/>
            <person name="Lindquist E.A."/>
            <person name="Lipzen A."/>
            <person name="Lundell T."/>
            <person name="Morin E."/>
            <person name="Murat C."/>
            <person name="Riley R."/>
            <person name="Ohm R."/>
            <person name="Sun H."/>
            <person name="Tunlid A."/>
            <person name="Henrissat B."/>
            <person name="Grigoriev I.V."/>
            <person name="Hibbett D.S."/>
            <person name="Martin F."/>
        </authorList>
    </citation>
    <scope>NUCLEOTIDE SEQUENCE [LARGE SCALE GENOMIC DNA]</scope>
    <source>
        <strain evidence="4">441</strain>
    </source>
</reference>
<evidence type="ECO:0000259" key="2">
    <source>
        <dbReference type="PROSITE" id="PS50003"/>
    </source>
</evidence>
<feature type="compositionally biased region" description="Basic and acidic residues" evidence="1">
    <location>
        <begin position="585"/>
        <end position="599"/>
    </location>
</feature>
<feature type="compositionally biased region" description="Polar residues" evidence="1">
    <location>
        <begin position="666"/>
        <end position="684"/>
    </location>
</feature>
<organism evidence="3 4">
    <name type="scientific">Pisolithus microcarpus 441</name>
    <dbReference type="NCBI Taxonomy" id="765257"/>
    <lineage>
        <taxon>Eukaryota</taxon>
        <taxon>Fungi</taxon>
        <taxon>Dikarya</taxon>
        <taxon>Basidiomycota</taxon>
        <taxon>Agaricomycotina</taxon>
        <taxon>Agaricomycetes</taxon>
        <taxon>Agaricomycetidae</taxon>
        <taxon>Boletales</taxon>
        <taxon>Sclerodermatineae</taxon>
        <taxon>Pisolithaceae</taxon>
        <taxon>Pisolithus</taxon>
    </lineage>
</organism>
<dbReference type="Pfam" id="PF21989">
    <property type="entry name" value="RA_2"/>
    <property type="match status" value="1"/>
</dbReference>
<feature type="region of interest" description="Disordered" evidence="1">
    <location>
        <begin position="216"/>
        <end position="850"/>
    </location>
</feature>
<dbReference type="Proteomes" id="UP000054018">
    <property type="component" value="Unassembled WGS sequence"/>
</dbReference>
<dbReference type="CDD" id="cd00821">
    <property type="entry name" value="PH"/>
    <property type="match status" value="1"/>
</dbReference>
<feature type="compositionally biased region" description="Low complexity" evidence="1">
    <location>
        <begin position="514"/>
        <end position="525"/>
    </location>
</feature>
<dbReference type="Gene3D" id="2.30.29.30">
    <property type="entry name" value="Pleckstrin-homology domain (PH domain)/Phosphotyrosine-binding domain (PTB)"/>
    <property type="match status" value="1"/>
</dbReference>
<feature type="compositionally biased region" description="Basic and acidic residues" evidence="1">
    <location>
        <begin position="790"/>
        <end position="808"/>
    </location>
</feature>
<dbReference type="SMART" id="SM00233">
    <property type="entry name" value="PH"/>
    <property type="match status" value="1"/>
</dbReference>
<dbReference type="STRING" id="765257.A0A0C9ZWZ5"/>
<accession>A0A0C9ZWZ5</accession>
<name>A0A0C9ZWZ5_9AGAM</name>
<feature type="compositionally biased region" description="Polar residues" evidence="1">
    <location>
        <begin position="275"/>
        <end position="291"/>
    </location>
</feature>
<protein>
    <recommendedName>
        <fullName evidence="2">PH domain-containing protein</fullName>
    </recommendedName>
</protein>
<dbReference type="InterPro" id="IPR001849">
    <property type="entry name" value="PH_domain"/>
</dbReference>
<dbReference type="EMBL" id="KN833700">
    <property type="protein sequence ID" value="KIK26757.1"/>
    <property type="molecule type" value="Genomic_DNA"/>
</dbReference>
<feature type="region of interest" description="Disordered" evidence="1">
    <location>
        <begin position="163"/>
        <end position="192"/>
    </location>
</feature>
<dbReference type="SUPFAM" id="SSF50729">
    <property type="entry name" value="PH domain-like"/>
    <property type="match status" value="1"/>
</dbReference>
<feature type="compositionally biased region" description="Basic and acidic residues" evidence="1">
    <location>
        <begin position="450"/>
        <end position="477"/>
    </location>
</feature>
<feature type="region of interest" description="Disordered" evidence="1">
    <location>
        <begin position="19"/>
        <end position="53"/>
    </location>
</feature>
<reference evidence="3 4" key="1">
    <citation type="submission" date="2014-04" db="EMBL/GenBank/DDBJ databases">
        <authorList>
            <consortium name="DOE Joint Genome Institute"/>
            <person name="Kuo A."/>
            <person name="Kohler A."/>
            <person name="Costa M.D."/>
            <person name="Nagy L.G."/>
            <person name="Floudas D."/>
            <person name="Copeland A."/>
            <person name="Barry K.W."/>
            <person name="Cichocki N."/>
            <person name="Veneault-Fourrey C."/>
            <person name="LaButti K."/>
            <person name="Lindquist E.A."/>
            <person name="Lipzen A."/>
            <person name="Lundell T."/>
            <person name="Morin E."/>
            <person name="Murat C."/>
            <person name="Sun H."/>
            <person name="Tunlid A."/>
            <person name="Henrissat B."/>
            <person name="Grigoriev I.V."/>
            <person name="Hibbett D.S."/>
            <person name="Martin F."/>
            <person name="Nordberg H.P."/>
            <person name="Cantor M.N."/>
            <person name="Hua S.X."/>
        </authorList>
    </citation>
    <scope>NUCLEOTIDE SEQUENCE [LARGE SCALE GENOMIC DNA]</scope>
    <source>
        <strain evidence="3 4">441</strain>
    </source>
</reference>
<dbReference type="HOGENOM" id="CLU_006341_0_0_1"/>
<feature type="compositionally biased region" description="Polar residues" evidence="1">
    <location>
        <begin position="742"/>
        <end position="757"/>
    </location>
</feature>
<dbReference type="InterPro" id="IPR029071">
    <property type="entry name" value="Ubiquitin-like_domsf"/>
</dbReference>
<feature type="compositionally biased region" description="Basic residues" evidence="1">
    <location>
        <begin position="171"/>
        <end position="181"/>
    </location>
</feature>
<dbReference type="InterPro" id="IPR011993">
    <property type="entry name" value="PH-like_dom_sf"/>
</dbReference>
<feature type="compositionally biased region" description="Low complexity" evidence="1">
    <location>
        <begin position="320"/>
        <end position="354"/>
    </location>
</feature>
<evidence type="ECO:0000256" key="1">
    <source>
        <dbReference type="SAM" id="MobiDB-lite"/>
    </source>
</evidence>
<keyword evidence="4" id="KW-1185">Reference proteome</keyword>
<dbReference type="SUPFAM" id="SSF54236">
    <property type="entry name" value="Ubiquitin-like"/>
    <property type="match status" value="1"/>
</dbReference>
<dbReference type="Gene3D" id="3.10.20.90">
    <property type="entry name" value="Phosphatidylinositol 3-kinase Catalytic Subunit, Chain A, domain 1"/>
    <property type="match status" value="1"/>
</dbReference>
<dbReference type="PANTHER" id="PTHR38700:SF1">
    <property type="entry name" value="PH DOMAIN-CONTAINING PROTEIN"/>
    <property type="match status" value="1"/>
</dbReference>